<keyword evidence="4" id="KW-0812">Transmembrane</keyword>
<evidence type="ECO:0000259" key="5">
    <source>
        <dbReference type="PROSITE" id="PS01031"/>
    </source>
</evidence>
<feature type="compositionally biased region" description="Basic and acidic residues" evidence="3">
    <location>
        <begin position="322"/>
        <end position="374"/>
    </location>
</feature>
<dbReference type="InterPro" id="IPR002068">
    <property type="entry name" value="A-crystallin/Hsp20_dom"/>
</dbReference>
<accession>A0ABD1LVT6</accession>
<evidence type="ECO:0000313" key="7">
    <source>
        <dbReference type="Proteomes" id="UP001603857"/>
    </source>
</evidence>
<feature type="compositionally biased region" description="Polar residues" evidence="3">
    <location>
        <begin position="165"/>
        <end position="177"/>
    </location>
</feature>
<feature type="compositionally biased region" description="Basic and acidic residues" evidence="3">
    <location>
        <begin position="221"/>
        <end position="233"/>
    </location>
</feature>
<evidence type="ECO:0000256" key="4">
    <source>
        <dbReference type="SAM" id="Phobius"/>
    </source>
</evidence>
<evidence type="ECO:0000256" key="2">
    <source>
        <dbReference type="RuleBase" id="RU003616"/>
    </source>
</evidence>
<dbReference type="Pfam" id="PF00011">
    <property type="entry name" value="HSP20"/>
    <property type="match status" value="1"/>
</dbReference>
<organism evidence="6 7">
    <name type="scientific">Flemingia macrophylla</name>
    <dbReference type="NCBI Taxonomy" id="520843"/>
    <lineage>
        <taxon>Eukaryota</taxon>
        <taxon>Viridiplantae</taxon>
        <taxon>Streptophyta</taxon>
        <taxon>Embryophyta</taxon>
        <taxon>Tracheophyta</taxon>
        <taxon>Spermatophyta</taxon>
        <taxon>Magnoliopsida</taxon>
        <taxon>eudicotyledons</taxon>
        <taxon>Gunneridae</taxon>
        <taxon>Pentapetalae</taxon>
        <taxon>rosids</taxon>
        <taxon>fabids</taxon>
        <taxon>Fabales</taxon>
        <taxon>Fabaceae</taxon>
        <taxon>Papilionoideae</taxon>
        <taxon>50 kb inversion clade</taxon>
        <taxon>NPAAA clade</taxon>
        <taxon>indigoferoid/millettioid clade</taxon>
        <taxon>Phaseoleae</taxon>
        <taxon>Flemingia</taxon>
    </lineage>
</organism>
<comment type="similarity">
    <text evidence="1 2">Belongs to the small heat shock protein (HSP20) family.</text>
</comment>
<feature type="compositionally biased region" description="Polar residues" evidence="3">
    <location>
        <begin position="187"/>
        <end position="199"/>
    </location>
</feature>
<dbReference type="SUPFAM" id="SSF49764">
    <property type="entry name" value="HSP20-like chaperones"/>
    <property type="match status" value="1"/>
</dbReference>
<gene>
    <name evidence="6" type="ORF">Fmac_021003</name>
</gene>
<feature type="compositionally biased region" description="Basic and acidic residues" evidence="3">
    <location>
        <begin position="246"/>
        <end position="260"/>
    </location>
</feature>
<feature type="domain" description="SHSP" evidence="5">
    <location>
        <begin position="18"/>
        <end position="122"/>
    </location>
</feature>
<feature type="compositionally biased region" description="Basic and acidic residues" evidence="3">
    <location>
        <begin position="271"/>
        <end position="287"/>
    </location>
</feature>
<dbReference type="AlphaFoldDB" id="A0ABD1LVT6"/>
<keyword evidence="4" id="KW-1133">Transmembrane helix</keyword>
<sequence length="457" mass="50936">MSFRQRTPSFRPQLSMRRVYEVMQPGSETKELPGAYLLHVYLPGFPRESVKITYEAPSRKVRISGERQILGSRWVQFDQSYPVPDSCDPEAFNGKFEGPVLILTMPKKATSNDKGVVPDAKSVGKGLETIPPQPTTTTEVDEPIEDKKSASPSSPELKAQKKATLANTPSQTPSGKPQMSEELETKPTPTRENTMQTNEKAQKGLQEFEPRPTPTMLTKVETAEKPPKEELEARPTPIPTMLTKLKTTEKPQKGQEEIEPRPTPTILTKAKTAENPHKGPEGFEPKSKPTITPKTKTDEQPPKGQEEGETKPTITNVTRKPTVKDQVEEENTEKSSSKYEEKEVKEEPSESRKPVKDKEQSDFEEKETKTEKLLAKLTEPSSPKKKKEKEPSSITTPDKEGKCEEHAMEWVGSVSQVVTKIAEGIWNEEEKKLAANIGAAVLVIAALGAYVSYRFST</sequence>
<evidence type="ECO:0000256" key="3">
    <source>
        <dbReference type="SAM" id="MobiDB-lite"/>
    </source>
</evidence>
<dbReference type="InterPro" id="IPR008978">
    <property type="entry name" value="HSP20-like_chaperone"/>
</dbReference>
<reference evidence="6 7" key="1">
    <citation type="submission" date="2024-08" db="EMBL/GenBank/DDBJ databases">
        <title>Insights into the chromosomal genome structure of Flemingia macrophylla.</title>
        <authorList>
            <person name="Ding Y."/>
            <person name="Zhao Y."/>
            <person name="Bi W."/>
            <person name="Wu M."/>
            <person name="Zhao G."/>
            <person name="Gong Y."/>
            <person name="Li W."/>
            <person name="Zhang P."/>
        </authorList>
    </citation>
    <scope>NUCLEOTIDE SEQUENCE [LARGE SCALE GENOMIC DNA]</scope>
    <source>
        <strain evidence="6">DYQJB</strain>
        <tissue evidence="6">Leaf</tissue>
    </source>
</reference>
<keyword evidence="7" id="KW-1185">Reference proteome</keyword>
<evidence type="ECO:0000256" key="1">
    <source>
        <dbReference type="PROSITE-ProRule" id="PRU00285"/>
    </source>
</evidence>
<feature type="transmembrane region" description="Helical" evidence="4">
    <location>
        <begin position="433"/>
        <end position="453"/>
    </location>
</feature>
<dbReference type="Proteomes" id="UP001603857">
    <property type="component" value="Unassembled WGS sequence"/>
</dbReference>
<feature type="compositionally biased region" description="Basic and acidic residues" evidence="3">
    <location>
        <begin position="200"/>
        <end position="210"/>
    </location>
</feature>
<dbReference type="CDD" id="cd06464">
    <property type="entry name" value="ACD_sHsps-like"/>
    <property type="match status" value="1"/>
</dbReference>
<dbReference type="EMBL" id="JBGMDY010000007">
    <property type="protein sequence ID" value="KAL2327576.1"/>
    <property type="molecule type" value="Genomic_DNA"/>
</dbReference>
<dbReference type="Gene3D" id="2.60.40.790">
    <property type="match status" value="1"/>
</dbReference>
<proteinExistence type="inferred from homology"/>
<protein>
    <recommendedName>
        <fullName evidence="5">SHSP domain-containing protein</fullName>
    </recommendedName>
</protein>
<feature type="compositionally biased region" description="Basic and acidic residues" evidence="3">
    <location>
        <begin position="295"/>
        <end position="310"/>
    </location>
</feature>
<evidence type="ECO:0000313" key="6">
    <source>
        <dbReference type="EMBL" id="KAL2327576.1"/>
    </source>
</evidence>
<dbReference type="PROSITE" id="PS01031">
    <property type="entry name" value="SHSP"/>
    <property type="match status" value="1"/>
</dbReference>
<keyword evidence="4" id="KW-0472">Membrane</keyword>
<comment type="caution">
    <text evidence="6">The sequence shown here is derived from an EMBL/GenBank/DDBJ whole genome shotgun (WGS) entry which is preliminary data.</text>
</comment>
<feature type="region of interest" description="Disordered" evidence="3">
    <location>
        <begin position="109"/>
        <end position="403"/>
    </location>
</feature>
<name>A0ABD1LVT6_9FABA</name>